<dbReference type="PANTHER" id="PTHR47843">
    <property type="entry name" value="BTB DOMAIN-CONTAINING PROTEIN-RELATED"/>
    <property type="match status" value="1"/>
</dbReference>
<sequence>MSPARSSGSVETTRATWAKMMNASEYSDFIIKCHTKTFHVHRVVVCTQSKPIQAAANGNFRTWIQESITGILDLEDDDPCTVARMIHFLYLQDYDDGEEEAEAPARGRLLVNAMVYVLADKYDVPALQARARDKYEEALATAWDPLSFVASLELAYEQLPETDTRLTALALRAAGQHVRELGGCEEFAGGAAFSCGNGNGNGNEDPIAGAIPDADADAHEKW</sequence>
<dbReference type="EMBL" id="CP063407">
    <property type="protein sequence ID" value="QSZ32609.1"/>
    <property type="molecule type" value="Genomic_DNA"/>
</dbReference>
<evidence type="ECO:0000313" key="3">
    <source>
        <dbReference type="Proteomes" id="UP000672032"/>
    </source>
</evidence>
<keyword evidence="3" id="KW-1185">Reference proteome</keyword>
<name>A0A8A3PBZ0_9HELO</name>
<dbReference type="Pfam" id="PF00651">
    <property type="entry name" value="BTB"/>
    <property type="match status" value="1"/>
</dbReference>
<evidence type="ECO:0000259" key="1">
    <source>
        <dbReference type="PROSITE" id="PS50097"/>
    </source>
</evidence>
<dbReference type="Gene3D" id="3.30.710.10">
    <property type="entry name" value="Potassium Channel Kv1.1, Chain A"/>
    <property type="match status" value="1"/>
</dbReference>
<feature type="domain" description="BTB" evidence="1">
    <location>
        <begin position="27"/>
        <end position="98"/>
    </location>
</feature>
<protein>
    <recommendedName>
        <fullName evidence="1">BTB domain-containing protein</fullName>
    </recommendedName>
</protein>
<accession>A0A8A3PBZ0</accession>
<dbReference type="PANTHER" id="PTHR47843:SF5">
    <property type="entry name" value="BTB_POZ DOMAIN PROTEIN"/>
    <property type="match status" value="1"/>
</dbReference>
<dbReference type="AlphaFoldDB" id="A0A8A3PBZ0"/>
<dbReference type="InterPro" id="IPR000210">
    <property type="entry name" value="BTB/POZ_dom"/>
</dbReference>
<dbReference type="PROSITE" id="PS50097">
    <property type="entry name" value="BTB"/>
    <property type="match status" value="1"/>
</dbReference>
<gene>
    <name evidence="2" type="ORF">DSL72_002188</name>
</gene>
<dbReference type="OrthoDB" id="6359816at2759"/>
<organism evidence="2 3">
    <name type="scientific">Monilinia vaccinii-corymbosi</name>
    <dbReference type="NCBI Taxonomy" id="61207"/>
    <lineage>
        <taxon>Eukaryota</taxon>
        <taxon>Fungi</taxon>
        <taxon>Dikarya</taxon>
        <taxon>Ascomycota</taxon>
        <taxon>Pezizomycotina</taxon>
        <taxon>Leotiomycetes</taxon>
        <taxon>Helotiales</taxon>
        <taxon>Sclerotiniaceae</taxon>
        <taxon>Monilinia</taxon>
    </lineage>
</organism>
<dbReference type="SUPFAM" id="SSF54695">
    <property type="entry name" value="POZ domain"/>
    <property type="match status" value="1"/>
</dbReference>
<evidence type="ECO:0000313" key="2">
    <source>
        <dbReference type="EMBL" id="QSZ32609.1"/>
    </source>
</evidence>
<dbReference type="InterPro" id="IPR011333">
    <property type="entry name" value="SKP1/BTB/POZ_sf"/>
</dbReference>
<dbReference type="Proteomes" id="UP000672032">
    <property type="component" value="Chromosome 3"/>
</dbReference>
<reference evidence="2" key="1">
    <citation type="submission" date="2020-10" db="EMBL/GenBank/DDBJ databases">
        <title>Genome Sequence of Monilinia vaccinii-corymbosi Sheds Light on Mummy Berry Disease Infection of Blueberry and Mating Type.</title>
        <authorList>
            <person name="Yow A.G."/>
            <person name="Zhang Y."/>
            <person name="Bansal K."/>
            <person name="Eacker S.M."/>
            <person name="Sullivan S."/>
            <person name="Liachko I."/>
            <person name="Cubeta M.A."/>
            <person name="Rollins J.A."/>
            <person name="Ashrafi H."/>
        </authorList>
    </citation>
    <scope>NUCLEOTIDE SEQUENCE</scope>
    <source>
        <strain evidence="2">RL-1</strain>
    </source>
</reference>
<proteinExistence type="predicted"/>